<feature type="region of interest" description="Disordered" evidence="5">
    <location>
        <begin position="1"/>
        <end position="27"/>
    </location>
</feature>
<dbReference type="InterPro" id="IPR017853">
    <property type="entry name" value="GH"/>
</dbReference>
<evidence type="ECO:0000256" key="1">
    <source>
        <dbReference type="ARBA" id="ARBA00007754"/>
    </source>
</evidence>
<dbReference type="GO" id="GO:0006080">
    <property type="term" value="P:substituted mannan metabolic process"/>
    <property type="evidence" value="ECO:0007669"/>
    <property type="project" value="InterPro"/>
</dbReference>
<dbReference type="PROSITE" id="PS51764">
    <property type="entry name" value="GH26"/>
    <property type="match status" value="1"/>
</dbReference>
<dbReference type="SUPFAM" id="SSF51445">
    <property type="entry name" value="(Trans)glycosidases"/>
    <property type="match status" value="1"/>
</dbReference>
<comment type="similarity">
    <text evidence="1 4">Belongs to the glycosyl hydrolase 26 family.</text>
</comment>
<feature type="compositionally biased region" description="Pro residues" evidence="5">
    <location>
        <begin position="14"/>
        <end position="27"/>
    </location>
</feature>
<reference evidence="7 8" key="1">
    <citation type="submission" date="2018-03" db="EMBL/GenBank/DDBJ databases">
        <title>Bacteriophage NCPPB3778 and a type I-E CRISPR drive the evolution of the US Biological Select Agent, Rathayibacter toxicus.</title>
        <authorList>
            <person name="Davis E.W.II."/>
            <person name="Tabima J.F."/>
            <person name="Weisberg A.J."/>
            <person name="Dantas Lopes L."/>
            <person name="Wiseman M.S."/>
            <person name="Wiseman M.S."/>
            <person name="Pupko T."/>
            <person name="Belcher M.S."/>
            <person name="Sechler A.J."/>
            <person name="Tancos M.A."/>
            <person name="Schroeder B.K."/>
            <person name="Murray T.D."/>
            <person name="Luster D.G."/>
            <person name="Schneider W.L."/>
            <person name="Rogers E."/>
            <person name="Andreote F.D."/>
            <person name="Grunwald N.J."/>
            <person name="Putnam M.L."/>
            <person name="Chang J.H."/>
        </authorList>
    </citation>
    <scope>NUCLEOTIDE SEQUENCE [LARGE SCALE GENOMIC DNA]</scope>
    <source>
        <strain evidence="7 8">DSM 15933</strain>
    </source>
</reference>
<dbReference type="PANTHER" id="PTHR40079:SF4">
    <property type="entry name" value="GH26 DOMAIN-CONTAINING PROTEIN-RELATED"/>
    <property type="match status" value="1"/>
</dbReference>
<accession>A0A2T4USB5</accession>
<protein>
    <recommendedName>
        <fullName evidence="6">GH26 domain-containing protein</fullName>
    </recommendedName>
</protein>
<feature type="active site" description="Proton donor" evidence="4">
    <location>
        <position position="278"/>
    </location>
</feature>
<keyword evidence="8" id="KW-1185">Reference proteome</keyword>
<dbReference type="Gene3D" id="2.60.120.260">
    <property type="entry name" value="Galactose-binding domain-like"/>
    <property type="match status" value="1"/>
</dbReference>
<proteinExistence type="inferred from homology"/>
<evidence type="ECO:0000256" key="2">
    <source>
        <dbReference type="ARBA" id="ARBA00022801"/>
    </source>
</evidence>
<evidence type="ECO:0000313" key="8">
    <source>
        <dbReference type="Proteomes" id="UP000241085"/>
    </source>
</evidence>
<evidence type="ECO:0000259" key="6">
    <source>
        <dbReference type="PROSITE" id="PS51764"/>
    </source>
</evidence>
<gene>
    <name evidence="7" type="ORF">C1I63_05835</name>
</gene>
<dbReference type="PRINTS" id="PR00739">
    <property type="entry name" value="GLHYDRLASE26"/>
</dbReference>
<evidence type="ECO:0000256" key="3">
    <source>
        <dbReference type="ARBA" id="ARBA00023295"/>
    </source>
</evidence>
<dbReference type="InterPro" id="IPR000805">
    <property type="entry name" value="Glyco_hydro_26"/>
</dbReference>
<evidence type="ECO:0000256" key="5">
    <source>
        <dbReference type="SAM" id="MobiDB-lite"/>
    </source>
</evidence>
<dbReference type="PANTHER" id="PTHR40079">
    <property type="entry name" value="MANNAN ENDO-1,4-BETA-MANNOSIDASE E-RELATED"/>
    <property type="match status" value="1"/>
</dbReference>
<comment type="caution">
    <text evidence="7">The sequence shown here is derived from an EMBL/GenBank/DDBJ whole genome shotgun (WGS) entry which is preliminary data.</text>
</comment>
<dbReference type="Gene3D" id="3.20.20.80">
    <property type="entry name" value="Glycosidases"/>
    <property type="match status" value="1"/>
</dbReference>
<dbReference type="AlphaFoldDB" id="A0A2T4USB5"/>
<keyword evidence="2 4" id="KW-0378">Hydrolase</keyword>
<dbReference type="GO" id="GO:0016985">
    <property type="term" value="F:mannan endo-1,4-beta-mannosidase activity"/>
    <property type="evidence" value="ECO:0007669"/>
    <property type="project" value="InterPro"/>
</dbReference>
<name>A0A2T4USB5_9MICO</name>
<evidence type="ECO:0000313" key="7">
    <source>
        <dbReference type="EMBL" id="PTL72415.1"/>
    </source>
</evidence>
<dbReference type="Pfam" id="PF02156">
    <property type="entry name" value="Glyco_hydro_26"/>
    <property type="match status" value="1"/>
</dbReference>
<keyword evidence="3 4" id="KW-0326">Glycosidase</keyword>
<dbReference type="EMBL" id="PZPL01000001">
    <property type="protein sequence ID" value="PTL72415.1"/>
    <property type="molecule type" value="Genomic_DNA"/>
</dbReference>
<organism evidence="7 8">
    <name type="scientific">Rathayibacter caricis DSM 15933</name>
    <dbReference type="NCBI Taxonomy" id="1328867"/>
    <lineage>
        <taxon>Bacteria</taxon>
        <taxon>Bacillati</taxon>
        <taxon>Actinomycetota</taxon>
        <taxon>Actinomycetes</taxon>
        <taxon>Micrococcales</taxon>
        <taxon>Microbacteriaceae</taxon>
        <taxon>Rathayibacter</taxon>
    </lineage>
</organism>
<dbReference type="InterPro" id="IPR022790">
    <property type="entry name" value="GH26_dom"/>
</dbReference>
<sequence>MPSSVPDPMAAARPVPPCRPPGRLRPPPIRPSLAVGALLYSPRLRAPRGAVMKFRIVSAVTAVVLLVAPTAAGLEAGLGSSASRSAAGALSMAQIPVNPAATAKTTELLQFLSALQYRSSDKFLTGQFVAPNYGRPERSTPGITLTTVQDCWNYHIGRVQTATGESPALVGFDLTNRTFDKSGTATTAANMPSDSNILAPSIAHAVNGGVVTLSWHASNPWTAEDAWSRIPAGHTLSEAYTPGTAAYGEYMQWLTRVGDILQRYSDAGVPVVWRPFHEMNGTSFWWGYHASGAAPAAQYTALWKHMYDYLTVQRGLTNVLWAWSPNSGTAFGRAITDRYPGDAYVDVLGHERYWRELTDTARYDWMIQKNKVILFTEAGQTTGTSAPWDTTQMLREVRGRFPKVVGAMNWMKTTVDYSIIGNLNASAYLNDPLSLTLDEMPGRITDNAASTVLYSGVWTHSGDAGYYSGTKSVSNRAGARAALTFTGTSVSVWGRTLSSKGGKFDLWIDGRLHQANIGTTAATTQFGAKLAEITGLTAGTHTVEVRLTNPVGYVGFDYFGVK</sequence>
<dbReference type="Proteomes" id="UP000241085">
    <property type="component" value="Unassembled WGS sequence"/>
</dbReference>
<feature type="active site" description="Nucleophile" evidence="4">
    <location>
        <position position="377"/>
    </location>
</feature>
<evidence type="ECO:0000256" key="4">
    <source>
        <dbReference type="PROSITE-ProRule" id="PRU01100"/>
    </source>
</evidence>
<feature type="domain" description="GH26" evidence="6">
    <location>
        <begin position="103"/>
        <end position="438"/>
    </location>
</feature>